<gene>
    <name evidence="1" type="ORF">G2W53_002706</name>
</gene>
<sequence>MGGSPKVKCDHLNALKFGNIRYDSIISDEYITNFALLLETGGKCYSQEKPAEKLMAYRDAQPCVGAVKVQWQHWHPAEFVDWVEALIVLQGRVSKGYPPLLFEPLKPTKHWGMNIDFPEQSREGIQVLTPLVVKWKEGSTVEASVATDVSSKLLFKGLDAYDPDAEKAAFVPDPKLPKLRFKHSGLWSCSCSMLAAIDETPSSAEGK</sequence>
<reference evidence="1" key="1">
    <citation type="submission" date="2020-09" db="EMBL/GenBank/DDBJ databases">
        <title>Genome-Enabled Discovery of Anthraquinone Biosynthesis in Senna tora.</title>
        <authorList>
            <person name="Kang S.-H."/>
            <person name="Pandey R.P."/>
            <person name="Lee C.-M."/>
            <person name="Sim J.-S."/>
            <person name="Jeong J.-T."/>
            <person name="Choi B.-S."/>
            <person name="Jung M."/>
            <person name="Ginzburg D."/>
            <person name="Zhao K."/>
            <person name="Won S.Y."/>
            <person name="Oh T.-J."/>
            <person name="Yu Y."/>
            <person name="Kim N.-H."/>
            <person name="Lee O.R."/>
            <person name="Lee T.-H."/>
            <person name="Bashyal P."/>
            <person name="Kim T.-S."/>
            <person name="Lee W.-H."/>
            <person name="Kawkins C."/>
            <person name="Kim C.-K."/>
            <person name="Kim J.S."/>
            <person name="Ahn B.O."/>
            <person name="Rhee S.Y."/>
            <person name="Sohng J.K."/>
        </authorList>
    </citation>
    <scope>NUCLEOTIDE SEQUENCE</scope>
    <source>
        <tissue evidence="1">Leaf</tissue>
    </source>
</reference>
<protein>
    <submittedName>
        <fullName evidence="1">Uncharacterized protein</fullName>
    </submittedName>
</protein>
<name>A0A834X9S8_9FABA</name>
<dbReference type="EMBL" id="JAAIUW010000002">
    <property type="protein sequence ID" value="KAF7840408.1"/>
    <property type="molecule type" value="Genomic_DNA"/>
</dbReference>
<evidence type="ECO:0000313" key="1">
    <source>
        <dbReference type="EMBL" id="KAF7840408.1"/>
    </source>
</evidence>
<dbReference type="AlphaFoldDB" id="A0A834X9S8"/>
<proteinExistence type="predicted"/>
<organism evidence="1 2">
    <name type="scientific">Senna tora</name>
    <dbReference type="NCBI Taxonomy" id="362788"/>
    <lineage>
        <taxon>Eukaryota</taxon>
        <taxon>Viridiplantae</taxon>
        <taxon>Streptophyta</taxon>
        <taxon>Embryophyta</taxon>
        <taxon>Tracheophyta</taxon>
        <taxon>Spermatophyta</taxon>
        <taxon>Magnoliopsida</taxon>
        <taxon>eudicotyledons</taxon>
        <taxon>Gunneridae</taxon>
        <taxon>Pentapetalae</taxon>
        <taxon>rosids</taxon>
        <taxon>fabids</taxon>
        <taxon>Fabales</taxon>
        <taxon>Fabaceae</taxon>
        <taxon>Caesalpinioideae</taxon>
        <taxon>Cassia clade</taxon>
        <taxon>Senna</taxon>
    </lineage>
</organism>
<accession>A0A834X9S8</accession>
<comment type="caution">
    <text evidence="1">The sequence shown here is derived from an EMBL/GenBank/DDBJ whole genome shotgun (WGS) entry which is preliminary data.</text>
</comment>
<evidence type="ECO:0000313" key="2">
    <source>
        <dbReference type="Proteomes" id="UP000634136"/>
    </source>
</evidence>
<dbReference type="Proteomes" id="UP000634136">
    <property type="component" value="Unassembled WGS sequence"/>
</dbReference>
<keyword evidence="2" id="KW-1185">Reference proteome</keyword>